<dbReference type="Pfam" id="PF10604">
    <property type="entry name" value="Polyketide_cyc2"/>
    <property type="match status" value="1"/>
</dbReference>
<evidence type="ECO:0000313" key="2">
    <source>
        <dbReference type="Proteomes" id="UP000185696"/>
    </source>
</evidence>
<organism evidence="1 2">
    <name type="scientific">Actinophytocola xinjiangensis</name>
    <dbReference type="NCBI Taxonomy" id="485602"/>
    <lineage>
        <taxon>Bacteria</taxon>
        <taxon>Bacillati</taxon>
        <taxon>Actinomycetota</taxon>
        <taxon>Actinomycetes</taxon>
        <taxon>Pseudonocardiales</taxon>
        <taxon>Pseudonocardiaceae</taxon>
    </lineage>
</organism>
<sequence length="163" mass="18086">MKAPSASARTAIAAPATDVYALVSDLTALSGFAEEFHRGSWLDGAERARVGARFRGHNRRGWRRWSTTVTVTDADPGKCFAFDVDLRGVPISRWRYDIVTTGAAGCLVEESTWDRRPAWIVPFANLVTGVRSRTERNRRNIEASLRQLKHTAERTGDRGTPTA</sequence>
<dbReference type="EMBL" id="MSIF01000009">
    <property type="protein sequence ID" value="OLF09432.1"/>
    <property type="molecule type" value="Genomic_DNA"/>
</dbReference>
<gene>
    <name evidence="1" type="ORF">BLA60_19895</name>
</gene>
<dbReference type="RefSeq" id="WP_075134425.1">
    <property type="nucleotide sequence ID" value="NZ_MSIF01000009.1"/>
</dbReference>
<accession>A0A7Z0WNY5</accession>
<dbReference type="SUPFAM" id="SSF55961">
    <property type="entry name" value="Bet v1-like"/>
    <property type="match status" value="1"/>
</dbReference>
<dbReference type="InterPro" id="IPR023393">
    <property type="entry name" value="START-like_dom_sf"/>
</dbReference>
<dbReference type="AlphaFoldDB" id="A0A7Z0WNY5"/>
<proteinExistence type="predicted"/>
<dbReference type="Proteomes" id="UP000185696">
    <property type="component" value="Unassembled WGS sequence"/>
</dbReference>
<comment type="caution">
    <text evidence="1">The sequence shown here is derived from an EMBL/GenBank/DDBJ whole genome shotgun (WGS) entry which is preliminary data.</text>
</comment>
<dbReference type="Gene3D" id="3.30.530.20">
    <property type="match status" value="1"/>
</dbReference>
<dbReference type="InterPro" id="IPR019587">
    <property type="entry name" value="Polyketide_cyclase/dehydratase"/>
</dbReference>
<keyword evidence="2" id="KW-1185">Reference proteome</keyword>
<name>A0A7Z0WNY5_9PSEU</name>
<protein>
    <submittedName>
        <fullName evidence="1">Polyketide cyclase</fullName>
    </submittedName>
</protein>
<dbReference type="CDD" id="cd07812">
    <property type="entry name" value="SRPBCC"/>
    <property type="match status" value="1"/>
</dbReference>
<evidence type="ECO:0000313" key="1">
    <source>
        <dbReference type="EMBL" id="OLF09432.1"/>
    </source>
</evidence>
<dbReference type="OrthoDB" id="4618973at2"/>
<reference evidence="1 2" key="1">
    <citation type="submission" date="2016-12" db="EMBL/GenBank/DDBJ databases">
        <title>The draft genome sequence of Actinophytocola xinjiangensis.</title>
        <authorList>
            <person name="Wang W."/>
            <person name="Yuan L."/>
        </authorList>
    </citation>
    <scope>NUCLEOTIDE SEQUENCE [LARGE SCALE GENOMIC DNA]</scope>
    <source>
        <strain evidence="1 2">CGMCC 4.4663</strain>
    </source>
</reference>